<feature type="domain" description="Integrase catalytic" evidence="7">
    <location>
        <begin position="520"/>
        <end position="567"/>
    </location>
</feature>
<dbReference type="InterPro" id="IPR001878">
    <property type="entry name" value="Znf_CCHC"/>
</dbReference>
<proteinExistence type="predicted"/>
<keyword evidence="2" id="KW-0479">Metal-binding</keyword>
<dbReference type="InterPro" id="IPR043502">
    <property type="entry name" value="DNA/RNA_pol_sf"/>
</dbReference>
<dbReference type="PANTHER" id="PTHR42648">
    <property type="entry name" value="TRANSPOSASE, PUTATIVE-RELATED"/>
    <property type="match status" value="1"/>
</dbReference>
<dbReference type="Pfam" id="PF07727">
    <property type="entry name" value="RVT_2"/>
    <property type="match status" value="1"/>
</dbReference>
<keyword evidence="3" id="KW-0064">Aspartyl protease</keyword>
<evidence type="ECO:0000256" key="3">
    <source>
        <dbReference type="ARBA" id="ARBA00022750"/>
    </source>
</evidence>
<name>A5AX70_VITVI</name>
<dbReference type="InterPro" id="IPR036875">
    <property type="entry name" value="Znf_CCHC_sf"/>
</dbReference>
<dbReference type="SUPFAM" id="SSF57756">
    <property type="entry name" value="Retrovirus zinc finger-like domains"/>
    <property type="match status" value="1"/>
</dbReference>
<dbReference type="CDD" id="cd09272">
    <property type="entry name" value="RNase_HI_RT_Ty1"/>
    <property type="match status" value="1"/>
</dbReference>
<evidence type="ECO:0000256" key="2">
    <source>
        <dbReference type="ARBA" id="ARBA00022723"/>
    </source>
</evidence>
<dbReference type="ExpressionAtlas" id="A5AX70">
    <property type="expression patterns" value="baseline and differential"/>
</dbReference>
<dbReference type="PANTHER" id="PTHR42648:SF28">
    <property type="entry name" value="TRANSPOSON-ENCODED PROTEIN WITH RIBONUCLEASE H-LIKE AND RETROVIRUS ZINC FINGER-LIKE DOMAINS"/>
    <property type="match status" value="1"/>
</dbReference>
<dbReference type="PROSITE" id="PS50158">
    <property type="entry name" value="ZF_CCHC"/>
    <property type="match status" value="1"/>
</dbReference>
<dbReference type="GO" id="GO:0003676">
    <property type="term" value="F:nucleic acid binding"/>
    <property type="evidence" value="ECO:0007669"/>
    <property type="project" value="InterPro"/>
</dbReference>
<evidence type="ECO:0000256" key="5">
    <source>
        <dbReference type="PROSITE-ProRule" id="PRU00047"/>
    </source>
</evidence>
<evidence type="ECO:0000259" key="6">
    <source>
        <dbReference type="PROSITE" id="PS50158"/>
    </source>
</evidence>
<evidence type="ECO:0000256" key="4">
    <source>
        <dbReference type="ARBA" id="ARBA00022801"/>
    </source>
</evidence>
<dbReference type="InterPro" id="IPR036397">
    <property type="entry name" value="RNaseH_sf"/>
</dbReference>
<keyword evidence="1" id="KW-0645">Protease</keyword>
<dbReference type="Gene3D" id="3.30.420.10">
    <property type="entry name" value="Ribonuclease H-like superfamily/Ribonuclease H"/>
    <property type="match status" value="1"/>
</dbReference>
<dbReference type="InterPro" id="IPR057670">
    <property type="entry name" value="SH3_retrovirus"/>
</dbReference>
<dbReference type="InterPro" id="IPR025724">
    <property type="entry name" value="GAG-pre-integrase_dom"/>
</dbReference>
<dbReference type="InterPro" id="IPR039537">
    <property type="entry name" value="Retrotran_Ty1/copia-like"/>
</dbReference>
<dbReference type="PROSITE" id="PS50994">
    <property type="entry name" value="INTEGRASE"/>
    <property type="match status" value="1"/>
</dbReference>
<reference evidence="8" key="1">
    <citation type="journal article" date="2007" name="PLoS ONE">
        <title>The first genome sequence of an elite grapevine cultivar (Pinot noir Vitis vinifera L.): coping with a highly heterozygous genome.</title>
        <authorList>
            <person name="Velasco R."/>
            <person name="Zharkikh A."/>
            <person name="Troggio M."/>
            <person name="Cartwright D.A."/>
            <person name="Cestaro A."/>
            <person name="Pruss D."/>
            <person name="Pindo M."/>
            <person name="FitzGerald L.M."/>
            <person name="Vezzulli S."/>
            <person name="Reid J."/>
            <person name="Malacarne G."/>
            <person name="Iliev D."/>
            <person name="Coppola G."/>
            <person name="Wardell B."/>
            <person name="Micheletti D."/>
            <person name="Macalma T."/>
            <person name="Facci M."/>
            <person name="Mitchell J.T."/>
            <person name="Perazzolli M."/>
            <person name="Eldredge G."/>
            <person name="Gatto P."/>
            <person name="Oyzerski R."/>
            <person name="Moretto M."/>
            <person name="Gutin N."/>
            <person name="Stefanini M."/>
            <person name="Chen Y."/>
            <person name="Segala C."/>
            <person name="Davenport C."/>
            <person name="Dematte L."/>
            <person name="Mraz A."/>
            <person name="Battilana J."/>
            <person name="Stormo K."/>
            <person name="Costa F."/>
            <person name="Tao Q."/>
            <person name="Si-Ammour A."/>
            <person name="Harkins T."/>
            <person name="Lackey A."/>
            <person name="Perbost C."/>
            <person name="Taillon B."/>
            <person name="Stella A."/>
            <person name="Solovyev V."/>
            <person name="Fawcett J.A."/>
            <person name="Sterck L."/>
            <person name="Vandepoele K."/>
            <person name="Grando S.M."/>
            <person name="Toppo S."/>
            <person name="Moser C."/>
            <person name="Lanchbury J."/>
            <person name="Bogden R."/>
            <person name="Skolnick M."/>
            <person name="Sgaramella V."/>
            <person name="Bhatnagar S.K."/>
            <person name="Fontana P."/>
            <person name="Gutin A."/>
            <person name="Van de Peer Y."/>
            <person name="Salamini F."/>
            <person name="Viola R."/>
        </authorList>
    </citation>
    <scope>NUCLEOTIDE SEQUENCE</scope>
</reference>
<evidence type="ECO:0000313" key="8">
    <source>
        <dbReference type="EMBL" id="CAN65005.1"/>
    </source>
</evidence>
<dbReference type="AlphaFoldDB" id="A5AX70"/>
<dbReference type="InterPro" id="IPR054722">
    <property type="entry name" value="PolX-like_BBD"/>
</dbReference>
<dbReference type="GO" id="GO:0008270">
    <property type="term" value="F:zinc ion binding"/>
    <property type="evidence" value="ECO:0007669"/>
    <property type="project" value="UniProtKB-KW"/>
</dbReference>
<dbReference type="InterPro" id="IPR012337">
    <property type="entry name" value="RNaseH-like_sf"/>
</dbReference>
<organism evidence="8">
    <name type="scientific">Vitis vinifera</name>
    <name type="common">Grape</name>
    <dbReference type="NCBI Taxonomy" id="29760"/>
    <lineage>
        <taxon>Eukaryota</taxon>
        <taxon>Viridiplantae</taxon>
        <taxon>Streptophyta</taxon>
        <taxon>Embryophyta</taxon>
        <taxon>Tracheophyta</taxon>
        <taxon>Spermatophyta</taxon>
        <taxon>Magnoliopsida</taxon>
        <taxon>eudicotyledons</taxon>
        <taxon>Gunneridae</taxon>
        <taxon>Pentapetalae</taxon>
        <taxon>rosids</taxon>
        <taxon>Vitales</taxon>
        <taxon>Vitaceae</taxon>
        <taxon>Viteae</taxon>
        <taxon>Vitis</taxon>
    </lineage>
</organism>
<keyword evidence="4" id="KW-0378">Hydrolase</keyword>
<dbReference type="InterPro" id="IPR001584">
    <property type="entry name" value="Integrase_cat-core"/>
</dbReference>
<dbReference type="GO" id="GO:0004190">
    <property type="term" value="F:aspartic-type endopeptidase activity"/>
    <property type="evidence" value="ECO:0007669"/>
    <property type="project" value="UniProtKB-KW"/>
</dbReference>
<dbReference type="Pfam" id="PF13976">
    <property type="entry name" value="gag_pre-integrs"/>
    <property type="match status" value="1"/>
</dbReference>
<evidence type="ECO:0008006" key="9">
    <source>
        <dbReference type="Google" id="ProtNLM"/>
    </source>
</evidence>
<feature type="domain" description="CCHC-type" evidence="6">
    <location>
        <begin position="235"/>
        <end position="250"/>
    </location>
</feature>
<dbReference type="InterPro" id="IPR013103">
    <property type="entry name" value="RVT_2"/>
</dbReference>
<keyword evidence="5" id="KW-0862">Zinc</keyword>
<dbReference type="Gene3D" id="4.10.60.10">
    <property type="entry name" value="Zinc finger, CCHC-type"/>
    <property type="match status" value="1"/>
</dbReference>
<dbReference type="EMBL" id="AM438956">
    <property type="protein sequence ID" value="CAN65005.1"/>
    <property type="molecule type" value="Genomic_DNA"/>
</dbReference>
<accession>A5AX70</accession>
<dbReference type="GO" id="GO:0006508">
    <property type="term" value="P:proteolysis"/>
    <property type="evidence" value="ECO:0007669"/>
    <property type="project" value="UniProtKB-KW"/>
</dbReference>
<evidence type="ECO:0000259" key="7">
    <source>
        <dbReference type="PROSITE" id="PS50994"/>
    </source>
</evidence>
<evidence type="ECO:0000256" key="1">
    <source>
        <dbReference type="ARBA" id="ARBA00022670"/>
    </source>
</evidence>
<dbReference type="Pfam" id="PF22936">
    <property type="entry name" value="Pol_BBD"/>
    <property type="match status" value="1"/>
</dbReference>
<sequence length="1058" mass="120207">MEENKNFVVDIVHVVSKIIEHKLNGSNYIAWNKTIKFYLRSVAKDDHLTEEPPNDNTRKLWVQDDARLFLQIKNSINSDIVSLLSHYEFVKELMDYLNFLYSGKGNVSRMYDVWNAFYCLEKRAKSLTAYFMDFKKVYEELNALMPFSPNVRVQQAQREQMDVMSFLSSLPFEFEIAKSQILSGFDVGSLQEVFSRHTNVLATKGRNAENARRVNNRGGNRAFENCGNDSSTIVCFYCHEAGHTKKNCKKLQNWNQRNQTANVATSDTATSSDSSDKIVTIIAKEFAKYSQYQEALKASTLVSALVESGKTCLVSSSNKWIIDSGATNHMTCNHKTFSTFRTHFAHPITVVDGSTYEIKGSRTVKPTSSITLSSVLNLLNLAFNLISVSKLTKNLNCSVSFFPDHCVFQDLMTKQTFGKGHVSDGLYILDEWVPRPVACVSTAFPVEAHCRLGHPSLPVLKKLCPQFDNLPSLDCESCHFAKHHRSSLGPRINKRAESLFKLVHFDVWGPYKTQYDMSVKILRSDNGKEYVSNSFQNYMSYNGILHQTSCVDTPSQNGVAERNNKHLLKTTFSTACFLINRMSTVVLKGDIPYKVIHLQKSLFPIEPRIFGCTCYVRDTRSSVIKLDPKALKCVFLGYSRLQKGYRCFSTDLNKYLVSMDVVFLEDTSFFSSPTSFASVLSAPVTTYTCPAPAPSSSDPSSDLDIPISLRKDSISAPKIVTEALNHPGWKNAILEEIRALEDNHTWKLWVFAVKVNPDGLVARVKARLIARGYAQTYGFDYLFLLLLPNNGMIHQLDIKNAFLHGDLEEEREYGKVCCLEKALYGLKQSPHAWFRKFSKEIQAFGMNKSKKDHSVFYKKSIVGIILLVVYVDDIAFMHSKFHTKDLGELKYFMGIEVSRSKKKMFLSQRKYVLDLFEETGKIEVKPCTTPMVPNVQLMPDDGDPFYNLERRSTTGYCVFFGGNLVAWKMGMKCTMLAKLWCDNQVVLHIVANPVYHERTKHIEVDCHFIREKIEENLVSTGYVKTEEQLGNIFTKALNGTRVEYFCNKLGMINIYAPA</sequence>
<dbReference type="SUPFAM" id="SSF56672">
    <property type="entry name" value="DNA/RNA polymerases"/>
    <property type="match status" value="1"/>
</dbReference>
<dbReference type="GO" id="GO:0015074">
    <property type="term" value="P:DNA integration"/>
    <property type="evidence" value="ECO:0007669"/>
    <property type="project" value="InterPro"/>
</dbReference>
<protein>
    <recommendedName>
        <fullName evidence="9">Retrovirus-related Pol polyprotein from transposon TNT 1-94</fullName>
    </recommendedName>
</protein>
<dbReference type="SUPFAM" id="SSF53098">
    <property type="entry name" value="Ribonuclease H-like"/>
    <property type="match status" value="1"/>
</dbReference>
<gene>
    <name evidence="8" type="ORF">VITISV_023491</name>
</gene>
<dbReference type="Pfam" id="PF25597">
    <property type="entry name" value="SH3_retrovirus"/>
    <property type="match status" value="1"/>
</dbReference>
<keyword evidence="5" id="KW-0863">Zinc-finger</keyword>